<feature type="transmembrane region" description="Helical" evidence="1">
    <location>
        <begin position="420"/>
        <end position="444"/>
    </location>
</feature>
<evidence type="ECO:0000313" key="2">
    <source>
        <dbReference type="EMBL" id="MCM3714380.1"/>
    </source>
</evidence>
<feature type="transmembrane region" description="Helical" evidence="1">
    <location>
        <begin position="6"/>
        <end position="23"/>
    </location>
</feature>
<sequence>MVAQSWIAFWLLICMFFLIFMIVKMKIHPFLSLLFVSIFFGLASGLGIEQTLDTILNGFGSILGSVGIVIVSGIIIGEILTATGGAKKIAQFILGIIGKKKSTLGTNVSGAVVSIPVFSDSGFVLLNPIIKSLSKVGNIPYVSLATALMAGLMTTHVLIPPTPGPIAGAELLGADLGKFTIYALIVAIPIVIVTTLWANSKFLTRKYPKIMVEEDLEQSDESEKTIVHTPSTFRSFLPIIVPIILIIGQSFSSQFLSGDSLLISIIIFIGSPPIALLIGVLLAFLLPKKLDGEVTDTWVSNAIEKSANILLITAAGGSFGSVLKETNIGEFLGGEVLALGFPGFLIPFIIAALTVTAVGSSTVAITTASAIVMPLLGDLGISPELALLAVAVGSLTVIHTNASLFWMVGKMGGMDLKQSYWAVTFTTLIMGITGIIAVGILSFFI</sequence>
<evidence type="ECO:0000313" key="3">
    <source>
        <dbReference type="Proteomes" id="UP001139179"/>
    </source>
</evidence>
<dbReference type="PANTHER" id="PTHR30354:SF11">
    <property type="entry name" value="PERMEASE"/>
    <property type="match status" value="1"/>
</dbReference>
<organism evidence="2 3">
    <name type="scientific">Halalkalibacter oceani</name>
    <dbReference type="NCBI Taxonomy" id="1653776"/>
    <lineage>
        <taxon>Bacteria</taxon>
        <taxon>Bacillati</taxon>
        <taxon>Bacillota</taxon>
        <taxon>Bacilli</taxon>
        <taxon>Bacillales</taxon>
        <taxon>Bacillaceae</taxon>
        <taxon>Halalkalibacter</taxon>
    </lineage>
</organism>
<keyword evidence="1" id="KW-0472">Membrane</keyword>
<dbReference type="PANTHER" id="PTHR30354">
    <property type="entry name" value="GNT FAMILY GLUCONATE TRANSPORTER"/>
    <property type="match status" value="1"/>
</dbReference>
<protein>
    <submittedName>
        <fullName evidence="2">GntP family permease</fullName>
    </submittedName>
</protein>
<proteinExistence type="predicted"/>
<name>A0A9X2INN7_9BACI</name>
<accession>A0A9X2INN7</accession>
<keyword evidence="3" id="KW-1185">Reference proteome</keyword>
<dbReference type="EMBL" id="JAMBOL010000007">
    <property type="protein sequence ID" value="MCM3714380.1"/>
    <property type="molecule type" value="Genomic_DNA"/>
</dbReference>
<feature type="transmembrane region" description="Helical" evidence="1">
    <location>
        <begin position="385"/>
        <end position="408"/>
    </location>
</feature>
<dbReference type="RefSeq" id="WP_251223165.1">
    <property type="nucleotide sequence ID" value="NZ_JAMBOL010000007.1"/>
</dbReference>
<dbReference type="AlphaFoldDB" id="A0A9X2INN7"/>
<evidence type="ECO:0000256" key="1">
    <source>
        <dbReference type="SAM" id="Phobius"/>
    </source>
</evidence>
<feature type="transmembrane region" description="Helical" evidence="1">
    <location>
        <begin position="30"/>
        <end position="48"/>
    </location>
</feature>
<dbReference type="GO" id="GO:0015128">
    <property type="term" value="F:gluconate transmembrane transporter activity"/>
    <property type="evidence" value="ECO:0007669"/>
    <property type="project" value="InterPro"/>
</dbReference>
<keyword evidence="1" id="KW-1133">Transmembrane helix</keyword>
<feature type="transmembrane region" description="Helical" evidence="1">
    <location>
        <begin position="236"/>
        <end position="256"/>
    </location>
</feature>
<feature type="transmembrane region" description="Helical" evidence="1">
    <location>
        <begin position="344"/>
        <end position="373"/>
    </location>
</feature>
<feature type="transmembrane region" description="Helical" evidence="1">
    <location>
        <begin position="307"/>
        <end position="324"/>
    </location>
</feature>
<dbReference type="GO" id="GO:0005886">
    <property type="term" value="C:plasma membrane"/>
    <property type="evidence" value="ECO:0007669"/>
    <property type="project" value="TreeGrafter"/>
</dbReference>
<feature type="transmembrane region" description="Helical" evidence="1">
    <location>
        <begin position="54"/>
        <end position="80"/>
    </location>
</feature>
<dbReference type="Proteomes" id="UP001139179">
    <property type="component" value="Unassembled WGS sequence"/>
</dbReference>
<reference evidence="2" key="1">
    <citation type="submission" date="2022-05" db="EMBL/GenBank/DDBJ databases">
        <title>Comparative Genomics of Spacecraft Associated Microbes.</title>
        <authorList>
            <person name="Tran M.T."/>
            <person name="Wright A."/>
            <person name="Seuylemezian A."/>
            <person name="Eisen J."/>
            <person name="Coil D."/>
        </authorList>
    </citation>
    <scope>NUCLEOTIDE SEQUENCE</scope>
    <source>
        <strain evidence="2">214.1.1</strain>
    </source>
</reference>
<feature type="transmembrane region" description="Helical" evidence="1">
    <location>
        <begin position="139"/>
        <end position="159"/>
    </location>
</feature>
<comment type="caution">
    <text evidence="2">The sequence shown here is derived from an EMBL/GenBank/DDBJ whole genome shotgun (WGS) entry which is preliminary data.</text>
</comment>
<feature type="transmembrane region" description="Helical" evidence="1">
    <location>
        <begin position="262"/>
        <end position="286"/>
    </location>
</feature>
<dbReference type="Pfam" id="PF02447">
    <property type="entry name" value="GntP_permease"/>
    <property type="match status" value="1"/>
</dbReference>
<feature type="transmembrane region" description="Helical" evidence="1">
    <location>
        <begin position="179"/>
        <end position="199"/>
    </location>
</feature>
<dbReference type="InterPro" id="IPR003474">
    <property type="entry name" value="Glcn_transporter"/>
</dbReference>
<gene>
    <name evidence="2" type="ORF">M3202_09805</name>
</gene>
<keyword evidence="1" id="KW-0812">Transmembrane</keyword>